<comment type="caution">
    <text evidence="2">The sequence shown here is derived from an EMBL/GenBank/DDBJ whole genome shotgun (WGS) entry which is preliminary data.</text>
</comment>
<gene>
    <name evidence="2" type="ORF">FSP39_005326</name>
</gene>
<sequence length="278" mass="30796">MTSQYTYLNGRLTPTTGLPRQNPYGYYQKYRYGSGYLYKPVGSRNSSYSTVQNGFSYVSSNAYSTDLRTSRSVPNIYSTARNDYAGNDYSTVEYAYNTDQNVYSTGVNACSTDQNVYSTGVNAYSTDQNVYSTGVNAYSTDQNVYSTGVNAYSTDQNAFSTGMNAYSADQNVYNTGVNAYSADQNVYITDVNAYGTDQNNYNADAYAYNAGQSADMYSSDQNTTRMDAYSTVQNSYDSEYCDRTNDYSSAQNYAYPTSNDGIPYSHGNNVGSNYDYGK</sequence>
<dbReference type="SUPFAM" id="SSF101967">
    <property type="entry name" value="Adhesin YadA, collagen-binding domain"/>
    <property type="match status" value="1"/>
</dbReference>
<keyword evidence="3" id="KW-1185">Reference proteome</keyword>
<dbReference type="InterPro" id="IPR011049">
    <property type="entry name" value="Serralysin-like_metalloprot_C"/>
</dbReference>
<dbReference type="EMBL" id="VSWD01000014">
    <property type="protein sequence ID" value="KAK3082790.1"/>
    <property type="molecule type" value="Genomic_DNA"/>
</dbReference>
<proteinExistence type="predicted"/>
<name>A0AA88XCS6_PINIB</name>
<dbReference type="AlphaFoldDB" id="A0AA88XCS6"/>
<feature type="compositionally biased region" description="Polar residues" evidence="1">
    <location>
        <begin position="256"/>
        <end position="272"/>
    </location>
</feature>
<dbReference type="Proteomes" id="UP001186944">
    <property type="component" value="Unassembled WGS sequence"/>
</dbReference>
<reference evidence="2" key="1">
    <citation type="submission" date="2019-08" db="EMBL/GenBank/DDBJ databases">
        <title>The improved chromosome-level genome for the pearl oyster Pinctada fucata martensii using PacBio sequencing and Hi-C.</title>
        <authorList>
            <person name="Zheng Z."/>
        </authorList>
    </citation>
    <scope>NUCLEOTIDE SEQUENCE</scope>
    <source>
        <strain evidence="2">ZZ-2019</strain>
        <tissue evidence="2">Adductor muscle</tissue>
    </source>
</reference>
<protein>
    <submittedName>
        <fullName evidence="2">Uncharacterized protein</fullName>
    </submittedName>
</protein>
<accession>A0AA88XCS6</accession>
<evidence type="ECO:0000313" key="3">
    <source>
        <dbReference type="Proteomes" id="UP001186944"/>
    </source>
</evidence>
<evidence type="ECO:0000256" key="1">
    <source>
        <dbReference type="SAM" id="MobiDB-lite"/>
    </source>
</evidence>
<feature type="region of interest" description="Disordered" evidence="1">
    <location>
        <begin position="256"/>
        <end position="278"/>
    </location>
</feature>
<evidence type="ECO:0000313" key="2">
    <source>
        <dbReference type="EMBL" id="KAK3082790.1"/>
    </source>
</evidence>
<organism evidence="2 3">
    <name type="scientific">Pinctada imbricata</name>
    <name type="common">Atlantic pearl-oyster</name>
    <name type="synonym">Pinctada martensii</name>
    <dbReference type="NCBI Taxonomy" id="66713"/>
    <lineage>
        <taxon>Eukaryota</taxon>
        <taxon>Metazoa</taxon>
        <taxon>Spiralia</taxon>
        <taxon>Lophotrochozoa</taxon>
        <taxon>Mollusca</taxon>
        <taxon>Bivalvia</taxon>
        <taxon>Autobranchia</taxon>
        <taxon>Pteriomorphia</taxon>
        <taxon>Pterioida</taxon>
        <taxon>Pterioidea</taxon>
        <taxon>Pteriidae</taxon>
        <taxon>Pinctada</taxon>
    </lineage>
</organism>